<dbReference type="Proteomes" id="UP000507163">
    <property type="component" value="Chromosome 8"/>
</dbReference>
<sequence>MSTIRWMHREEKKPKKKIITLNEIKERYLADCASQKENKKKKKFITFYEKRGNKIVKFQNDIYENDENGENGENDDKKYVIKKGNYNVETGNRGNNKNLAFLESRKKNHQNLSEDRFGNLHDNEKKYINKKMHEIDKTVGIIKNDHLNINLDINIQWDKKEKETCDNKTNTDNNYDIKIIKCDQSCNKKFQERRTPSDHFIRSDKKIYSKKNDHDKYYEEKDFKKYYDPNYKDKEVLTTKDEYNNYIKHNNNEVAKNNKKENYVKYIPYSNSYLCNIQNERINKQLRFDNTHITEEGNNKIPEQRKYRNKNKTYVNYDSNMYKDIKYEQYKHENNLNSNNYIIQNEIRRAFHHSPEICKKKIYTNKKHDKIKNAIISLNLLNNIFLKKMNKYFYTFIKQLLNRNINKPIYKKYAKLEDMRRMPSSNNSNIVFIKKNNNPEFETLKPKMFIESNQEFSTTILDQGLVEKREELNDHKTDDNYSNHKTDDNYSNHKMYDNYSNHIDQAYDPQNTYNVLQNEKRCSLKKNKNYTKCEDTSILKIKTLNSTIIDNFSEININDKSKKESNLKFFCILLSLFLKKYTYRQLVIPFFLMGSIPPKQKEKRALRNFLNSRVYFLKLLDKILKNQEKKMIKIFFQKLIENDKPIKKYPNTEQNKSDDVKKSVDKQANFDGEKKGDQLKNSPYPTDEICGKYKKENQKKETNEDNNNCSSSKERTKETSPSACFGKPKIYRTDDYAIFYNKKLLNEKNKTYHECLLRSKSDTLLDFLKRSKMYKFTNSIMIESMAESMNSSGNKSSSNFEQFFTATYKLSTDNFARDKYKSKLNLSCYKNMMDYSTIFNSCTNKNKHDNSDNKIKNNHTNLDSNFFYSNDLKDGENTKPYKIYREDNNAEKDNNISLTPIYDYEFHSNKKIEITDKKKVIKNFGKIYENLYTPKNTNFNDKECIKFFKNIKKKLKINYREILHTNIKKIPDLHISDLNSTIDISKNGQQSYKSEKKKTNNGNNNNNNNNNNICNDSFLNNLNFLTESDMALINNFSQNVTK</sequence>
<feature type="region of interest" description="Disordered" evidence="1">
    <location>
        <begin position="988"/>
        <end position="1010"/>
    </location>
</feature>
<feature type="compositionally biased region" description="Basic and acidic residues" evidence="1">
    <location>
        <begin position="689"/>
        <end position="703"/>
    </location>
</feature>
<proteinExistence type="predicted"/>
<feature type="region of interest" description="Disordered" evidence="1">
    <location>
        <begin position="671"/>
        <end position="722"/>
    </location>
</feature>
<reference evidence="2 3" key="1">
    <citation type="submission" date="2016-08" db="EMBL/GenBank/DDBJ databases">
        <authorList>
            <consortium name="Pathogen Informatics"/>
        </authorList>
    </citation>
    <scope>NUCLEOTIDE SEQUENCE [LARGE SCALE GENOMIC DNA]</scope>
    <source>
        <strain evidence="2 3">AJ</strain>
    </source>
</reference>
<name>A0A1C6YCX3_PLACU</name>
<evidence type="ECO:0000313" key="2">
    <source>
        <dbReference type="EMBL" id="SCM21025.1"/>
    </source>
</evidence>
<evidence type="ECO:0000256" key="1">
    <source>
        <dbReference type="SAM" id="MobiDB-lite"/>
    </source>
</evidence>
<feature type="compositionally biased region" description="Low complexity" evidence="1">
    <location>
        <begin position="1000"/>
        <end position="1010"/>
    </location>
</feature>
<accession>A0A1C6YCX3</accession>
<dbReference type="EMBL" id="LT608174">
    <property type="protein sequence ID" value="SCM21025.1"/>
    <property type="molecule type" value="Genomic_DNA"/>
</dbReference>
<evidence type="ECO:0000313" key="3">
    <source>
        <dbReference type="Proteomes" id="UP000507163"/>
    </source>
</evidence>
<dbReference type="AlphaFoldDB" id="A0A1C6YCX3"/>
<organism evidence="2 3">
    <name type="scientific">Plasmodium chabaudi chabaudi</name>
    <dbReference type="NCBI Taxonomy" id="31271"/>
    <lineage>
        <taxon>Eukaryota</taxon>
        <taxon>Sar</taxon>
        <taxon>Alveolata</taxon>
        <taxon>Apicomplexa</taxon>
        <taxon>Aconoidasida</taxon>
        <taxon>Haemosporida</taxon>
        <taxon>Plasmodiidae</taxon>
        <taxon>Plasmodium</taxon>
        <taxon>Plasmodium (Vinckeia)</taxon>
    </lineage>
</organism>
<protein>
    <submittedName>
        <fullName evidence="2">Uncharacterized protein</fullName>
    </submittedName>
</protein>
<gene>
    <name evidence="2" type="ORF">PCHAJ_000157500</name>
</gene>